<gene>
    <name evidence="1" type="ORF">UR53_C0001G0110</name>
</gene>
<dbReference type="AlphaFoldDB" id="A0A0G0D8M5"/>
<evidence type="ECO:0000313" key="2">
    <source>
        <dbReference type="Proteomes" id="UP000034927"/>
    </source>
</evidence>
<protein>
    <submittedName>
        <fullName evidence="1">Uncharacterized protein</fullName>
    </submittedName>
</protein>
<dbReference type="SUPFAM" id="SSF52540">
    <property type="entry name" value="P-loop containing nucleoside triphosphate hydrolases"/>
    <property type="match status" value="1"/>
</dbReference>
<organism evidence="1 2">
    <name type="scientific">Candidatus Magasanikbacteria bacterium GW2011_GWC2_34_16</name>
    <dbReference type="NCBI Taxonomy" id="1619045"/>
    <lineage>
        <taxon>Bacteria</taxon>
        <taxon>Candidatus Magasanikiibacteriota</taxon>
    </lineage>
</organism>
<dbReference type="EMBL" id="LBPO01000001">
    <property type="protein sequence ID" value="KKP59610.1"/>
    <property type="molecule type" value="Genomic_DNA"/>
</dbReference>
<dbReference type="Gene3D" id="3.40.50.300">
    <property type="entry name" value="P-loop containing nucleotide triphosphate hydrolases"/>
    <property type="match status" value="1"/>
</dbReference>
<reference evidence="1 2" key="1">
    <citation type="journal article" date="2015" name="Nature">
        <title>rRNA introns, odd ribosomes, and small enigmatic genomes across a large radiation of phyla.</title>
        <authorList>
            <person name="Brown C.T."/>
            <person name="Hug L.A."/>
            <person name="Thomas B.C."/>
            <person name="Sharon I."/>
            <person name="Castelle C.J."/>
            <person name="Singh A."/>
            <person name="Wilkins M.J."/>
            <person name="Williams K.H."/>
            <person name="Banfield J.F."/>
        </authorList>
    </citation>
    <scope>NUCLEOTIDE SEQUENCE [LARGE SCALE GENOMIC DNA]</scope>
</reference>
<dbReference type="Proteomes" id="UP000034927">
    <property type="component" value="Unassembled WGS sequence"/>
</dbReference>
<accession>A0A0G0D8M5</accession>
<proteinExistence type="predicted"/>
<evidence type="ECO:0000313" key="1">
    <source>
        <dbReference type="EMBL" id="KKP59610.1"/>
    </source>
</evidence>
<comment type="caution">
    <text evidence="1">The sequence shown here is derived from an EMBL/GenBank/DDBJ whole genome shotgun (WGS) entry which is preliminary data.</text>
</comment>
<dbReference type="InterPro" id="IPR027417">
    <property type="entry name" value="P-loop_NTPase"/>
</dbReference>
<sequence length="213" mass="24544">MIYLIGAPPRCGKTTLAKKMSKQTRIPWLSCDTLDSITQVLTPKEKWQQKFPYTFLRRKKNVARSNDAFYNTYPPTKIVSVLKKEAQTVCLTIDTVIACEIADGNDYIIEGYQISPNFAQKMIKKYSQQNVKAIFLTKFNINKFAEDVHKSTTPNDWLIVLTKKQETFVKVGKMVSLYSKYFEKESVKFGLKTFNMDVNFNSQITKAIKYLAS</sequence>
<name>A0A0G0D8M5_9BACT</name>